<reference evidence="2 3" key="1">
    <citation type="submission" date="2020-03" db="EMBL/GenBank/DDBJ databases">
        <title>Isolation and identification of active actinomycetes.</title>
        <authorList>
            <person name="Sun X."/>
        </authorList>
    </citation>
    <scope>NUCLEOTIDE SEQUENCE [LARGE SCALE GENOMIC DNA]</scope>
    <source>
        <strain evidence="2 3">NEAU-D13</strain>
    </source>
</reference>
<keyword evidence="1" id="KW-0732">Signal</keyword>
<evidence type="ECO:0000313" key="2">
    <source>
        <dbReference type="EMBL" id="NGY64736.1"/>
    </source>
</evidence>
<accession>A0A7C9VZL1</accession>
<name>A0A7C9VZL1_9PSEU</name>
<dbReference type="Proteomes" id="UP000481360">
    <property type="component" value="Unassembled WGS sequence"/>
</dbReference>
<gene>
    <name evidence="2" type="ORF">G7043_38075</name>
</gene>
<feature type="chain" id="PRO_5028910095" evidence="1">
    <location>
        <begin position="24"/>
        <end position="151"/>
    </location>
</feature>
<sequence length="151" mass="16298">MKRALIALLVVGSVACALLVARADPAPDLTKGVDGIAAWLNDLTGECSKVRRDNDFTSFAGSVRAKVYEPFVAEWGTCTKEPYQRLGLIVLRPGIEEAWLRALANGEVRGDPDLAFGDGFALTGSIGMEHLGLRRLECTPSACSFVQIEHH</sequence>
<evidence type="ECO:0000313" key="3">
    <source>
        <dbReference type="Proteomes" id="UP000481360"/>
    </source>
</evidence>
<dbReference type="AlphaFoldDB" id="A0A7C9VZL1"/>
<dbReference type="PROSITE" id="PS51257">
    <property type="entry name" value="PROKAR_LIPOPROTEIN"/>
    <property type="match status" value="1"/>
</dbReference>
<organism evidence="2 3">
    <name type="scientific">Lentzea alba</name>
    <dbReference type="NCBI Taxonomy" id="2714351"/>
    <lineage>
        <taxon>Bacteria</taxon>
        <taxon>Bacillati</taxon>
        <taxon>Actinomycetota</taxon>
        <taxon>Actinomycetes</taxon>
        <taxon>Pseudonocardiales</taxon>
        <taxon>Pseudonocardiaceae</taxon>
        <taxon>Lentzea</taxon>
    </lineage>
</organism>
<feature type="signal peptide" evidence="1">
    <location>
        <begin position="1"/>
        <end position="23"/>
    </location>
</feature>
<proteinExistence type="predicted"/>
<evidence type="ECO:0000256" key="1">
    <source>
        <dbReference type="SAM" id="SignalP"/>
    </source>
</evidence>
<protein>
    <submittedName>
        <fullName evidence="2">Uncharacterized protein</fullName>
    </submittedName>
</protein>
<comment type="caution">
    <text evidence="2">The sequence shown here is derived from an EMBL/GenBank/DDBJ whole genome shotgun (WGS) entry which is preliminary data.</text>
</comment>
<dbReference type="RefSeq" id="WP_166053525.1">
    <property type="nucleotide sequence ID" value="NZ_JAAMPJ010000013.1"/>
</dbReference>
<dbReference type="EMBL" id="JAAMPJ010000013">
    <property type="protein sequence ID" value="NGY64736.1"/>
    <property type="molecule type" value="Genomic_DNA"/>
</dbReference>
<keyword evidence="3" id="KW-1185">Reference proteome</keyword>